<organism evidence="1">
    <name type="scientific">Petromyces alliaceus</name>
    <name type="common">Aspergillus alliaceus</name>
    <dbReference type="NCBI Taxonomy" id="209559"/>
    <lineage>
        <taxon>Eukaryota</taxon>
        <taxon>Fungi</taxon>
        <taxon>Dikarya</taxon>
        <taxon>Ascomycota</taxon>
        <taxon>Pezizomycotina</taxon>
        <taxon>Eurotiomycetes</taxon>
        <taxon>Eurotiomycetidae</taxon>
        <taxon>Eurotiales</taxon>
        <taxon>Aspergillaceae</taxon>
        <taxon>Aspergillus</taxon>
        <taxon>Aspergillus subgen. Circumdati</taxon>
    </lineage>
</organism>
<dbReference type="AlphaFoldDB" id="A0A5N7BRM2"/>
<dbReference type="EMBL" id="ML735371">
    <property type="protein sequence ID" value="KAE8384481.1"/>
    <property type="molecule type" value="Genomic_DNA"/>
</dbReference>
<reference evidence="1" key="1">
    <citation type="submission" date="2019-04" db="EMBL/GenBank/DDBJ databases">
        <title>Friends and foes A comparative genomics studyof 23 Aspergillus species from section Flavi.</title>
        <authorList>
            <consortium name="DOE Joint Genome Institute"/>
            <person name="Kjaerbolling I."/>
            <person name="Vesth T."/>
            <person name="Frisvad J.C."/>
            <person name="Nybo J.L."/>
            <person name="Theobald S."/>
            <person name="Kildgaard S."/>
            <person name="Isbrandt T."/>
            <person name="Kuo A."/>
            <person name="Sato A."/>
            <person name="Lyhne E.K."/>
            <person name="Kogle M.E."/>
            <person name="Wiebenga A."/>
            <person name="Kun R.S."/>
            <person name="Lubbers R.J."/>
            <person name="Makela M.R."/>
            <person name="Barry K."/>
            <person name="Chovatia M."/>
            <person name="Clum A."/>
            <person name="Daum C."/>
            <person name="Haridas S."/>
            <person name="He G."/>
            <person name="LaButti K."/>
            <person name="Lipzen A."/>
            <person name="Mondo S."/>
            <person name="Riley R."/>
            <person name="Salamov A."/>
            <person name="Simmons B.A."/>
            <person name="Magnuson J.K."/>
            <person name="Henrissat B."/>
            <person name="Mortensen U.H."/>
            <person name="Larsen T.O."/>
            <person name="Devries R.P."/>
            <person name="Grigoriev I.V."/>
            <person name="Machida M."/>
            <person name="Baker S.E."/>
            <person name="Andersen M.R."/>
        </authorList>
    </citation>
    <scope>NUCLEOTIDE SEQUENCE [LARGE SCALE GENOMIC DNA]</scope>
    <source>
        <strain evidence="1">IBT 14317</strain>
    </source>
</reference>
<name>A0A5N7BRM2_PETAA</name>
<accession>A0A5N7BRM2</accession>
<dbReference type="Proteomes" id="UP000326877">
    <property type="component" value="Unassembled WGS sequence"/>
</dbReference>
<proteinExistence type="predicted"/>
<dbReference type="OrthoDB" id="2322999at2759"/>
<gene>
    <name evidence="1" type="ORF">BDV23DRAFT_177032</name>
</gene>
<evidence type="ECO:0000313" key="1">
    <source>
        <dbReference type="EMBL" id="KAE8384481.1"/>
    </source>
</evidence>
<protein>
    <submittedName>
        <fullName evidence="1">Uncharacterized protein</fullName>
    </submittedName>
</protein>
<sequence length="185" mass="21253">MVERVIEAPYDHHVYHAATQPSLRAAKKAFDLSNVQKVINTLIRDCFLKHNIEKTFSVTVLHRHFDLQPDERNIEESGQAIASKDLNNIYPCSWLFYDGKLFPYEFRRASPGQSIPPLPTEFVTDLWSILQAYDLCDILGFQTYTDGFIGLESTDKTARVSTTVNYAEEEFQNMSGVRASFAFFR</sequence>